<evidence type="ECO:0000256" key="1">
    <source>
        <dbReference type="ARBA" id="ARBA00022741"/>
    </source>
</evidence>
<dbReference type="SUPFAM" id="SSF52540">
    <property type="entry name" value="P-loop containing nucleoside triphosphate hydrolases"/>
    <property type="match status" value="1"/>
</dbReference>
<feature type="region of interest" description="Disordered" evidence="3">
    <location>
        <begin position="187"/>
        <end position="216"/>
    </location>
</feature>
<evidence type="ECO:0000256" key="3">
    <source>
        <dbReference type="SAM" id="MobiDB-lite"/>
    </source>
</evidence>
<dbReference type="STRING" id="188477.A0A433T6G1"/>
<dbReference type="InterPro" id="IPR027417">
    <property type="entry name" value="P-loop_NTPase"/>
</dbReference>
<evidence type="ECO:0000256" key="2">
    <source>
        <dbReference type="ARBA" id="ARBA00023134"/>
    </source>
</evidence>
<comment type="caution">
    <text evidence="4">The sequence shown here is derived from an EMBL/GenBank/DDBJ whole genome shotgun (WGS) entry which is preliminary data.</text>
</comment>
<dbReference type="PANTHER" id="PTHR47977">
    <property type="entry name" value="RAS-RELATED PROTEIN RAB"/>
    <property type="match status" value="1"/>
</dbReference>
<dbReference type="OrthoDB" id="8830751at2759"/>
<dbReference type="SMART" id="SM00174">
    <property type="entry name" value="RHO"/>
    <property type="match status" value="1"/>
</dbReference>
<reference evidence="4 5" key="1">
    <citation type="submission" date="2019-01" db="EMBL/GenBank/DDBJ databases">
        <title>A draft genome assembly of the solar-powered sea slug Elysia chlorotica.</title>
        <authorList>
            <person name="Cai H."/>
            <person name="Li Q."/>
            <person name="Fang X."/>
            <person name="Li J."/>
            <person name="Curtis N.E."/>
            <person name="Altenburger A."/>
            <person name="Shibata T."/>
            <person name="Feng M."/>
            <person name="Maeda T."/>
            <person name="Schwartz J.A."/>
            <person name="Shigenobu S."/>
            <person name="Lundholm N."/>
            <person name="Nishiyama T."/>
            <person name="Yang H."/>
            <person name="Hasebe M."/>
            <person name="Li S."/>
            <person name="Pierce S.K."/>
            <person name="Wang J."/>
        </authorList>
    </citation>
    <scope>NUCLEOTIDE SEQUENCE [LARGE SCALE GENOMIC DNA]</scope>
    <source>
        <strain evidence="4">EC2010</strain>
        <tissue evidence="4">Whole organism of an adult</tissue>
    </source>
</reference>
<protein>
    <recommendedName>
        <fullName evidence="6">SOCS box domain-containing protein</fullName>
    </recommendedName>
</protein>
<dbReference type="EMBL" id="RQTK01000604">
    <property type="protein sequence ID" value="RUS77167.1"/>
    <property type="molecule type" value="Genomic_DNA"/>
</dbReference>
<evidence type="ECO:0000313" key="4">
    <source>
        <dbReference type="EMBL" id="RUS77167.1"/>
    </source>
</evidence>
<evidence type="ECO:0000313" key="5">
    <source>
        <dbReference type="Proteomes" id="UP000271974"/>
    </source>
</evidence>
<keyword evidence="1" id="KW-0547">Nucleotide-binding</keyword>
<keyword evidence="2" id="KW-0342">GTP-binding</keyword>
<proteinExistence type="predicted"/>
<dbReference type="InterPro" id="IPR050227">
    <property type="entry name" value="Rab"/>
</dbReference>
<sequence>MDREPGSLSKPYEDAVSNLIWIKVVGIGNANVGKTCLIKHFCESKFNSGYQPTVGVDYGFKVQEMHGVDLRVHLWDLSGASEFFDVRNELYSGTDAIFLVFDVTNTSSFEALEQWQREVQRFASGKPDIFVVGNKSDLKMKRAVTSSDGKKFCQQHKCRYFETSAATGEGVMPMFEALLQTVLDKQNSAAPATRKPSAGVRKEEQTTDIYRRQSRS</sequence>
<dbReference type="PROSITE" id="PS51420">
    <property type="entry name" value="RHO"/>
    <property type="match status" value="1"/>
</dbReference>
<dbReference type="SMART" id="SM00173">
    <property type="entry name" value="RAS"/>
    <property type="match status" value="1"/>
</dbReference>
<feature type="compositionally biased region" description="Basic and acidic residues" evidence="3">
    <location>
        <begin position="200"/>
        <end position="216"/>
    </location>
</feature>
<accession>A0A433T6G1</accession>
<dbReference type="PROSITE" id="PS51419">
    <property type="entry name" value="RAB"/>
    <property type="match status" value="1"/>
</dbReference>
<dbReference type="InterPro" id="IPR005225">
    <property type="entry name" value="Small_GTP-bd"/>
</dbReference>
<dbReference type="PRINTS" id="PR00449">
    <property type="entry name" value="RASTRNSFRMNG"/>
</dbReference>
<dbReference type="GO" id="GO:0003924">
    <property type="term" value="F:GTPase activity"/>
    <property type="evidence" value="ECO:0007669"/>
    <property type="project" value="InterPro"/>
</dbReference>
<dbReference type="AlphaFoldDB" id="A0A433T6G1"/>
<dbReference type="PROSITE" id="PS51421">
    <property type="entry name" value="RAS"/>
    <property type="match status" value="1"/>
</dbReference>
<organism evidence="4 5">
    <name type="scientific">Elysia chlorotica</name>
    <name type="common">Eastern emerald elysia</name>
    <name type="synonym">Sea slug</name>
    <dbReference type="NCBI Taxonomy" id="188477"/>
    <lineage>
        <taxon>Eukaryota</taxon>
        <taxon>Metazoa</taxon>
        <taxon>Spiralia</taxon>
        <taxon>Lophotrochozoa</taxon>
        <taxon>Mollusca</taxon>
        <taxon>Gastropoda</taxon>
        <taxon>Heterobranchia</taxon>
        <taxon>Euthyneura</taxon>
        <taxon>Panpulmonata</taxon>
        <taxon>Sacoglossa</taxon>
        <taxon>Placobranchoidea</taxon>
        <taxon>Plakobranchidae</taxon>
        <taxon>Elysia</taxon>
    </lineage>
</organism>
<dbReference type="GO" id="GO:0005525">
    <property type="term" value="F:GTP binding"/>
    <property type="evidence" value="ECO:0007669"/>
    <property type="project" value="UniProtKB-KW"/>
</dbReference>
<dbReference type="Gene3D" id="3.40.50.300">
    <property type="entry name" value="P-loop containing nucleotide triphosphate hydrolases"/>
    <property type="match status" value="1"/>
</dbReference>
<dbReference type="NCBIfam" id="TIGR00231">
    <property type="entry name" value="small_GTP"/>
    <property type="match status" value="1"/>
</dbReference>
<dbReference type="SMART" id="SM00176">
    <property type="entry name" value="RAN"/>
    <property type="match status" value="1"/>
</dbReference>
<evidence type="ECO:0008006" key="6">
    <source>
        <dbReference type="Google" id="ProtNLM"/>
    </source>
</evidence>
<gene>
    <name evidence="4" type="ORF">EGW08_015074</name>
</gene>
<dbReference type="Proteomes" id="UP000271974">
    <property type="component" value="Unassembled WGS sequence"/>
</dbReference>
<keyword evidence="5" id="KW-1185">Reference proteome</keyword>
<dbReference type="FunFam" id="3.40.50.300:FF:002392">
    <property type="entry name" value="DnaJ-like protein subfamily C member 27"/>
    <property type="match status" value="1"/>
</dbReference>
<dbReference type="InterPro" id="IPR001806">
    <property type="entry name" value="Small_GTPase"/>
</dbReference>
<dbReference type="SMART" id="SM00175">
    <property type="entry name" value="RAB"/>
    <property type="match status" value="1"/>
</dbReference>
<name>A0A433T6G1_ELYCH</name>
<dbReference type="Pfam" id="PF00071">
    <property type="entry name" value="Ras"/>
    <property type="match status" value="1"/>
</dbReference>